<evidence type="ECO:0000313" key="3">
    <source>
        <dbReference type="Proteomes" id="UP000749559"/>
    </source>
</evidence>
<dbReference type="GO" id="GO:0031122">
    <property type="term" value="P:cytoplasmic microtubule organization"/>
    <property type="evidence" value="ECO:0007669"/>
    <property type="project" value="TreeGrafter"/>
</dbReference>
<dbReference type="PANTHER" id="PTHR21831:SF2">
    <property type="entry name" value="MICROTUBULE-ASSOCIATED PROTEIN 10"/>
    <property type="match status" value="1"/>
</dbReference>
<feature type="region of interest" description="Disordered" evidence="1">
    <location>
        <begin position="683"/>
        <end position="935"/>
    </location>
</feature>
<dbReference type="AlphaFoldDB" id="A0A8J1U6U9"/>
<feature type="region of interest" description="Disordered" evidence="1">
    <location>
        <begin position="244"/>
        <end position="265"/>
    </location>
</feature>
<feature type="region of interest" description="Disordered" evidence="1">
    <location>
        <begin position="612"/>
        <end position="662"/>
    </location>
</feature>
<dbReference type="GO" id="GO:0008017">
    <property type="term" value="F:microtubule binding"/>
    <property type="evidence" value="ECO:0007669"/>
    <property type="project" value="InterPro"/>
</dbReference>
<feature type="compositionally biased region" description="Polar residues" evidence="1">
    <location>
        <begin position="899"/>
        <end position="912"/>
    </location>
</feature>
<evidence type="ECO:0000313" key="2">
    <source>
        <dbReference type="EMBL" id="CAH1790778.1"/>
    </source>
</evidence>
<feature type="compositionally biased region" description="Low complexity" evidence="1">
    <location>
        <begin position="246"/>
        <end position="261"/>
    </location>
</feature>
<comment type="caution">
    <text evidence="2">The sequence shown here is derived from an EMBL/GenBank/DDBJ whole genome shotgun (WGS) entry which is preliminary data.</text>
</comment>
<feature type="compositionally biased region" description="Acidic residues" evidence="1">
    <location>
        <begin position="763"/>
        <end position="775"/>
    </location>
</feature>
<evidence type="ECO:0000256" key="1">
    <source>
        <dbReference type="SAM" id="MobiDB-lite"/>
    </source>
</evidence>
<keyword evidence="3" id="KW-1185">Reference proteome</keyword>
<feature type="compositionally biased region" description="Basic and acidic residues" evidence="1">
    <location>
        <begin position="951"/>
        <end position="961"/>
    </location>
</feature>
<feature type="region of interest" description="Disordered" evidence="1">
    <location>
        <begin position="951"/>
        <end position="972"/>
    </location>
</feature>
<dbReference type="GO" id="GO:0051256">
    <property type="term" value="P:mitotic spindle midzone assembly"/>
    <property type="evidence" value="ECO:0007669"/>
    <property type="project" value="TreeGrafter"/>
</dbReference>
<dbReference type="PANTHER" id="PTHR21831">
    <property type="entry name" value="MICROTUBULE-ASSOCIATED PROTEIN 10"/>
    <property type="match status" value="1"/>
</dbReference>
<reference evidence="2" key="1">
    <citation type="submission" date="2022-03" db="EMBL/GenBank/DDBJ databases">
        <authorList>
            <person name="Martin C."/>
        </authorList>
    </citation>
    <scope>NUCLEOTIDE SEQUENCE</scope>
</reference>
<accession>A0A8J1U6U9</accession>
<feature type="compositionally biased region" description="Basic and acidic residues" evidence="1">
    <location>
        <begin position="612"/>
        <end position="622"/>
    </location>
</feature>
<gene>
    <name evidence="2" type="ORF">OFUS_LOCUS15948</name>
</gene>
<sequence>MATPKSLFSLEIVVDKLILPNSVCRFPAVAFRLLDFPTLIIYHIEQELADDIRSKITVDRYFEVPQQLNELKDRNGYFVMKKGKTCLFKMAVETLHGHLTNTPLYVMIIDTFPTTPKLIGSCTISLCDIISNIVTDIEHLGLSVPSSHGDKGTFSILNLMGSDIGKITLGYRILSLGASLLPHIPDSAISKQSSQIKDEPADIAQPTSINDAEIAVKTADIVLQDIESAVKPVNIVLSDKDDLKVKPSQSDTSTQTKSSKPLKAESIEVDDNVDDLIIPNIVCPPPLFYNAHAGDAAMKYEKMKAYDRAITKEAIEPPKKAWDDMDIDQSIDDEHSVSDESFASSIETDSIKESGLTLNEFQFNQATQTLTNQPPRSSIKRKTIVKHVPSAEVQHIEVNPQAQQAQHPFPYLSPNLMTQFGNFPVLGALINEIVKLQPGAIPPIYPDTKSLVQPTQHKPLHKHQHHKAKGSTKHDAVPNRTKEHQDQFLSRMARPKMQTMGPKSPVPKTKSWIRTAPVYGVKKTKLQYAMTNTQRMRLMKNNPTLLKTLEAQEKHKQEIQGLEVNFDHLNFSTEISHHSDNVYDEDNHTPGENTRSQTLQAVEEAYRDALSKRDNTLEHTDPSVKPAPVPRKSLAHSQPDHPLPSPRQSKSKSKNPPQVDMLKNVELFSTTEGTLKYQTINTPVNDLDHSDQSNSNHMEPPMSVNKDRIAPGIDSVDYEGELQGSHNRKSSMDYSENLQGDPSRRSSRSIEVHIPSASMNESEYSDTDATDDLTEEGGPTPLGKTKNINNPGFPANDGPSPPHTLESTAATPRYSDEFDADDPEHNNVLGKTKTTAQARVSPPPTRTETPGYSDDFEPDEPQLQRYIPPTDSETEGDETFHSADSNTVKSDTKQDTKAKSNINPPKLSNKSPTPAMRRSTKTDEPVTVSQSFDSNFSEEFKIKQEMWKKRREQFNEHRESANTDSMSSYLPSDVDNMSDISAISGNVPSYRESSVRNIIPANKLGYTT</sequence>
<dbReference type="GO" id="GO:0097431">
    <property type="term" value="C:mitotic spindle pole"/>
    <property type="evidence" value="ECO:0007669"/>
    <property type="project" value="TreeGrafter"/>
</dbReference>
<feature type="region of interest" description="Disordered" evidence="1">
    <location>
        <begin position="460"/>
        <end position="480"/>
    </location>
</feature>
<dbReference type="GO" id="GO:0005813">
    <property type="term" value="C:centrosome"/>
    <property type="evidence" value="ECO:0007669"/>
    <property type="project" value="TreeGrafter"/>
</dbReference>
<dbReference type="Pfam" id="PF14924">
    <property type="entry name" value="MAP10_N"/>
    <property type="match status" value="1"/>
</dbReference>
<feature type="compositionally biased region" description="Basic and acidic residues" evidence="1">
    <location>
        <begin position="742"/>
        <end position="751"/>
    </location>
</feature>
<organism evidence="2 3">
    <name type="scientific">Owenia fusiformis</name>
    <name type="common">Polychaete worm</name>
    <dbReference type="NCBI Taxonomy" id="6347"/>
    <lineage>
        <taxon>Eukaryota</taxon>
        <taxon>Metazoa</taxon>
        <taxon>Spiralia</taxon>
        <taxon>Lophotrochozoa</taxon>
        <taxon>Annelida</taxon>
        <taxon>Polychaeta</taxon>
        <taxon>Sedentaria</taxon>
        <taxon>Canalipalpata</taxon>
        <taxon>Sabellida</taxon>
        <taxon>Oweniida</taxon>
        <taxon>Oweniidae</taxon>
        <taxon>Owenia</taxon>
    </lineage>
</organism>
<dbReference type="GO" id="GO:0030496">
    <property type="term" value="C:midbody"/>
    <property type="evidence" value="ECO:0007669"/>
    <property type="project" value="TreeGrafter"/>
</dbReference>
<dbReference type="Proteomes" id="UP000749559">
    <property type="component" value="Unassembled WGS sequence"/>
</dbReference>
<dbReference type="GO" id="GO:0032467">
    <property type="term" value="P:positive regulation of cytokinesis"/>
    <property type="evidence" value="ECO:0007669"/>
    <property type="project" value="TreeGrafter"/>
</dbReference>
<protein>
    <submittedName>
        <fullName evidence="2">Uncharacterized protein</fullName>
    </submittedName>
</protein>
<feature type="compositionally biased region" description="Basic residues" evidence="1">
    <location>
        <begin position="460"/>
        <end position="471"/>
    </location>
</feature>
<dbReference type="EMBL" id="CAIIXF020000008">
    <property type="protein sequence ID" value="CAH1790778.1"/>
    <property type="molecule type" value="Genomic_DNA"/>
</dbReference>
<proteinExistence type="predicted"/>
<name>A0A8J1U6U9_OWEFU</name>
<dbReference type="GO" id="GO:0005881">
    <property type="term" value="C:cytoplasmic microtubule"/>
    <property type="evidence" value="ECO:0007669"/>
    <property type="project" value="TreeGrafter"/>
</dbReference>
<dbReference type="OrthoDB" id="69809at2759"/>
<dbReference type="InterPro" id="IPR039302">
    <property type="entry name" value="MAP10"/>
</dbReference>
<dbReference type="GO" id="GO:1990023">
    <property type="term" value="C:mitotic spindle midzone"/>
    <property type="evidence" value="ECO:0007669"/>
    <property type="project" value="TreeGrafter"/>
</dbReference>